<comment type="caution">
    <text evidence="2">The sequence shown here is derived from an EMBL/GenBank/DDBJ whole genome shotgun (WGS) entry which is preliminary data.</text>
</comment>
<feature type="compositionally biased region" description="Polar residues" evidence="1">
    <location>
        <begin position="92"/>
        <end position="101"/>
    </location>
</feature>
<gene>
    <name evidence="2" type="ORF">BS47DRAFT_1401861</name>
</gene>
<evidence type="ECO:0000313" key="3">
    <source>
        <dbReference type="Proteomes" id="UP000886523"/>
    </source>
</evidence>
<dbReference type="EMBL" id="MU129276">
    <property type="protein sequence ID" value="KAF9504001.1"/>
    <property type="molecule type" value="Genomic_DNA"/>
</dbReference>
<accession>A0A9P6AFJ7</accession>
<evidence type="ECO:0000313" key="2">
    <source>
        <dbReference type="EMBL" id="KAF9504001.1"/>
    </source>
</evidence>
<evidence type="ECO:0000256" key="1">
    <source>
        <dbReference type="SAM" id="MobiDB-lite"/>
    </source>
</evidence>
<reference evidence="2" key="1">
    <citation type="journal article" date="2020" name="Nat. Commun.">
        <title>Large-scale genome sequencing of mycorrhizal fungi provides insights into the early evolution of symbiotic traits.</title>
        <authorList>
            <person name="Miyauchi S."/>
            <person name="Kiss E."/>
            <person name="Kuo A."/>
            <person name="Drula E."/>
            <person name="Kohler A."/>
            <person name="Sanchez-Garcia M."/>
            <person name="Morin E."/>
            <person name="Andreopoulos B."/>
            <person name="Barry K.W."/>
            <person name="Bonito G."/>
            <person name="Buee M."/>
            <person name="Carver A."/>
            <person name="Chen C."/>
            <person name="Cichocki N."/>
            <person name="Clum A."/>
            <person name="Culley D."/>
            <person name="Crous P.W."/>
            <person name="Fauchery L."/>
            <person name="Girlanda M."/>
            <person name="Hayes R.D."/>
            <person name="Keri Z."/>
            <person name="LaButti K."/>
            <person name="Lipzen A."/>
            <person name="Lombard V."/>
            <person name="Magnuson J."/>
            <person name="Maillard F."/>
            <person name="Murat C."/>
            <person name="Nolan M."/>
            <person name="Ohm R.A."/>
            <person name="Pangilinan J."/>
            <person name="Pereira M.F."/>
            <person name="Perotto S."/>
            <person name="Peter M."/>
            <person name="Pfister S."/>
            <person name="Riley R."/>
            <person name="Sitrit Y."/>
            <person name="Stielow J.B."/>
            <person name="Szollosi G."/>
            <person name="Zifcakova L."/>
            <person name="Stursova M."/>
            <person name="Spatafora J.W."/>
            <person name="Tedersoo L."/>
            <person name="Vaario L.M."/>
            <person name="Yamada A."/>
            <person name="Yan M."/>
            <person name="Wang P."/>
            <person name="Xu J."/>
            <person name="Bruns T."/>
            <person name="Baldrian P."/>
            <person name="Vilgalys R."/>
            <person name="Dunand C."/>
            <person name="Henrissat B."/>
            <person name="Grigoriev I.V."/>
            <person name="Hibbett D."/>
            <person name="Nagy L.G."/>
            <person name="Martin F.M."/>
        </authorList>
    </citation>
    <scope>NUCLEOTIDE SEQUENCE</scope>
    <source>
        <strain evidence="2">UP504</strain>
    </source>
</reference>
<feature type="compositionally biased region" description="Basic and acidic residues" evidence="1">
    <location>
        <begin position="32"/>
        <end position="59"/>
    </location>
</feature>
<proteinExistence type="predicted"/>
<feature type="compositionally biased region" description="Low complexity" evidence="1">
    <location>
        <begin position="21"/>
        <end position="31"/>
    </location>
</feature>
<feature type="region of interest" description="Disordered" evidence="1">
    <location>
        <begin position="1"/>
        <end position="159"/>
    </location>
</feature>
<organism evidence="2 3">
    <name type="scientific">Hydnum rufescens UP504</name>
    <dbReference type="NCBI Taxonomy" id="1448309"/>
    <lineage>
        <taxon>Eukaryota</taxon>
        <taxon>Fungi</taxon>
        <taxon>Dikarya</taxon>
        <taxon>Basidiomycota</taxon>
        <taxon>Agaricomycotina</taxon>
        <taxon>Agaricomycetes</taxon>
        <taxon>Cantharellales</taxon>
        <taxon>Hydnaceae</taxon>
        <taxon>Hydnum</taxon>
    </lineage>
</organism>
<feature type="compositionally biased region" description="Basic residues" evidence="1">
    <location>
        <begin position="69"/>
        <end position="79"/>
    </location>
</feature>
<name>A0A9P6AFJ7_9AGAM</name>
<sequence>MTRPNDATQRRDTTRRETQRHQTQQHQTQRPETQRPETQRPETQRPETQRRKTQRHETQRNNAQSTEPKRKRERWRHIAQVKLFNLNARTHGPSSSNQPASLQLAHETYTTQPESADVPTKPGATPDHKPERHAANENRERNPARPHERKPRTKLRAPV</sequence>
<dbReference type="AlphaFoldDB" id="A0A9P6AFJ7"/>
<dbReference type="Proteomes" id="UP000886523">
    <property type="component" value="Unassembled WGS sequence"/>
</dbReference>
<feature type="compositionally biased region" description="Basic and acidic residues" evidence="1">
    <location>
        <begin position="126"/>
        <end position="146"/>
    </location>
</feature>
<feature type="compositionally biased region" description="Basic and acidic residues" evidence="1">
    <location>
        <begin position="8"/>
        <end position="20"/>
    </location>
</feature>
<keyword evidence="3" id="KW-1185">Reference proteome</keyword>
<feature type="compositionally biased region" description="Basic residues" evidence="1">
    <location>
        <begin position="147"/>
        <end position="159"/>
    </location>
</feature>
<protein>
    <submittedName>
        <fullName evidence="2">Uncharacterized protein</fullName>
    </submittedName>
</protein>